<evidence type="ECO:0000259" key="2">
    <source>
        <dbReference type="Pfam" id="PF06972"/>
    </source>
</evidence>
<dbReference type="AlphaFoldDB" id="A0AAW1LLZ9"/>
<evidence type="ECO:0000313" key="4">
    <source>
        <dbReference type="Proteomes" id="UP001443914"/>
    </source>
</evidence>
<organism evidence="3 4">
    <name type="scientific">Saponaria officinalis</name>
    <name type="common">Common soapwort</name>
    <name type="synonym">Lychnis saponaria</name>
    <dbReference type="NCBI Taxonomy" id="3572"/>
    <lineage>
        <taxon>Eukaryota</taxon>
        <taxon>Viridiplantae</taxon>
        <taxon>Streptophyta</taxon>
        <taxon>Embryophyta</taxon>
        <taxon>Tracheophyta</taxon>
        <taxon>Spermatophyta</taxon>
        <taxon>Magnoliopsida</taxon>
        <taxon>eudicotyledons</taxon>
        <taxon>Gunneridae</taxon>
        <taxon>Pentapetalae</taxon>
        <taxon>Caryophyllales</taxon>
        <taxon>Caryophyllaceae</taxon>
        <taxon>Caryophylleae</taxon>
        <taxon>Saponaria</taxon>
    </lineage>
</organism>
<feature type="compositionally biased region" description="Polar residues" evidence="1">
    <location>
        <begin position="465"/>
        <end position="494"/>
    </location>
</feature>
<evidence type="ECO:0000313" key="3">
    <source>
        <dbReference type="EMBL" id="KAK9734465.1"/>
    </source>
</evidence>
<proteinExistence type="predicted"/>
<dbReference type="PANTHER" id="PTHR47070">
    <property type="entry name" value="HYDROXYPROLINE-RICH GLYCOPROTEIN-LIKE"/>
    <property type="match status" value="1"/>
</dbReference>
<feature type="domain" description="GBF-interacting protein 1 N-terminal" evidence="2">
    <location>
        <begin position="4"/>
        <end position="63"/>
    </location>
</feature>
<feature type="region of interest" description="Disordered" evidence="1">
    <location>
        <begin position="447"/>
        <end position="494"/>
    </location>
</feature>
<feature type="region of interest" description="Disordered" evidence="1">
    <location>
        <begin position="121"/>
        <end position="302"/>
    </location>
</feature>
<feature type="compositionally biased region" description="Polar residues" evidence="1">
    <location>
        <begin position="197"/>
        <end position="223"/>
    </location>
</feature>
<dbReference type="InterPro" id="IPR009719">
    <property type="entry name" value="GIP1_N"/>
</dbReference>
<evidence type="ECO:0000256" key="1">
    <source>
        <dbReference type="SAM" id="MobiDB-lite"/>
    </source>
</evidence>
<feature type="compositionally biased region" description="Polar residues" evidence="1">
    <location>
        <begin position="80"/>
        <end position="92"/>
    </location>
</feature>
<gene>
    <name evidence="3" type="ORF">RND81_04G141600</name>
</gene>
<accession>A0AAW1LLZ9</accession>
<feature type="region of interest" description="Disordered" evidence="1">
    <location>
        <begin position="77"/>
        <end position="97"/>
    </location>
</feature>
<feature type="compositionally biased region" description="Basic and acidic residues" evidence="1">
    <location>
        <begin position="121"/>
        <end position="131"/>
    </location>
</feature>
<dbReference type="Proteomes" id="UP001443914">
    <property type="component" value="Unassembled WGS sequence"/>
</dbReference>
<dbReference type="InterPro" id="IPR009060">
    <property type="entry name" value="UBA-like_sf"/>
</dbReference>
<name>A0AAW1LLZ9_SAPOF</name>
<dbReference type="SUPFAM" id="SSF46934">
    <property type="entry name" value="UBA-like"/>
    <property type="match status" value="1"/>
</dbReference>
<feature type="compositionally biased region" description="Polar residues" evidence="1">
    <location>
        <begin position="262"/>
        <end position="302"/>
    </location>
</feature>
<protein>
    <recommendedName>
        <fullName evidence="2">GBF-interacting protein 1 N-terminal domain-containing protein</fullName>
    </recommendedName>
</protein>
<dbReference type="EMBL" id="JBDFQZ010000004">
    <property type="protein sequence ID" value="KAK9734465.1"/>
    <property type="molecule type" value="Genomic_DNA"/>
</dbReference>
<dbReference type="PANTHER" id="PTHR47070:SF2">
    <property type="entry name" value="OS06G0206100 PROTEIN"/>
    <property type="match status" value="1"/>
</dbReference>
<feature type="region of interest" description="Disordered" evidence="1">
    <location>
        <begin position="324"/>
        <end position="366"/>
    </location>
</feature>
<feature type="compositionally biased region" description="Low complexity" evidence="1">
    <location>
        <begin position="132"/>
        <end position="143"/>
    </location>
</feature>
<feature type="region of interest" description="Disordered" evidence="1">
    <location>
        <begin position="52"/>
        <end position="71"/>
    </location>
</feature>
<reference evidence="3" key="1">
    <citation type="submission" date="2024-03" db="EMBL/GenBank/DDBJ databases">
        <title>WGS assembly of Saponaria officinalis var. Norfolk2.</title>
        <authorList>
            <person name="Jenkins J."/>
            <person name="Shu S."/>
            <person name="Grimwood J."/>
            <person name="Barry K."/>
            <person name="Goodstein D."/>
            <person name="Schmutz J."/>
            <person name="Leebens-Mack J."/>
            <person name="Osbourn A."/>
        </authorList>
    </citation>
    <scope>NUCLEOTIDE SEQUENCE [LARGE SCALE GENOMIC DNA]</scope>
    <source>
        <strain evidence="3">JIC</strain>
    </source>
</reference>
<sequence length="813" mass="88305">MVIVSASLRKTIESIKEIVGNHSDTDVYNALKESNMSLDEAVDKLLHQDTFHEVRKRRDKKKESSDYSGQVETRIHNDHTSQGPKFHSNFNGRSRRGGYTRRAFFKDAGISREFRVVRDNRVNQRSTRETESSTQVTLSSTSQRNVPERSAHAASNNHRLSGGRHVQNLNSGSDFRPKEAQESNCNTIKEHRDENTTEPGSQVSVTKQNETHSQSGSPASSTVGVYASASDPVHVPSPDSRSPAVGAIRREIGVVGGRRQSSESGPKQSHQQRVSNLNSVLGTSTTTQSSRHIATVSRSDQNHGTAVESVMINSAGSRFGNHFGNRFHQQPAGQKGAFSSKEWKPKTNKKPNVSSPGVIGSPVKSASIQTEASKNLETETDELQDKLQQINIHDTQKVIIAHNIRVPEFDRCRLTFGSIGIEADGIENPSAAFQAADVVEVADSVEPVEASPSKNQINVFDDQARTSASGSPAGESSDNPSPVHNDSAGVPNTENYANMSLVHNSSSFTTSKSEELQESIELPNFSAYDPQPVYDMPYFRPSVDDAVRGTVMPSNQEGLSSHAVNIVPNSSVAMLQQQTPITQMYPQVHLSHFANVMPYRQFIPPMYVPPMVPGYSGNPAYPHLSNGSSYVLMPGGGSHVPANGLKYGIQQFKPFPAGSPTGFSSLVSPTGYAMNAPGVIGGPTSLDDSSRLKYKDNNLYVPNPQAETSDVWIQNQREHPGMQSSPYFNMQGQSVHPAYMQSLGAHPSFNAAAPPSSQMQFPGMYPPQPTGIPNGHHLAPSNIGVGVAQPAPGPQVGAYQQPQMNHLNWTTNF</sequence>
<comment type="caution">
    <text evidence="3">The sequence shown here is derived from an EMBL/GenBank/DDBJ whole genome shotgun (WGS) entry which is preliminary data.</text>
</comment>
<dbReference type="Pfam" id="PF06972">
    <property type="entry name" value="GIP1_N"/>
    <property type="match status" value="1"/>
</dbReference>
<keyword evidence="4" id="KW-1185">Reference proteome</keyword>
<dbReference type="CDD" id="cd14279">
    <property type="entry name" value="CUE"/>
    <property type="match status" value="1"/>
</dbReference>